<proteinExistence type="predicted"/>
<evidence type="ECO:0000313" key="2">
    <source>
        <dbReference type="Proteomes" id="UP000190831"/>
    </source>
</evidence>
<keyword evidence="2" id="KW-1185">Reference proteome</keyword>
<name>A0A1G4M6E7_LACFM</name>
<dbReference type="OrthoDB" id="30195at2759"/>
<protein>
    <submittedName>
        <fullName evidence="1">LAFE_0A01068g1_1</fullName>
    </submittedName>
</protein>
<organism evidence="1 2">
    <name type="scientific">Lachancea fermentati</name>
    <name type="common">Zygosaccharomyces fermentati</name>
    <dbReference type="NCBI Taxonomy" id="4955"/>
    <lineage>
        <taxon>Eukaryota</taxon>
        <taxon>Fungi</taxon>
        <taxon>Dikarya</taxon>
        <taxon>Ascomycota</taxon>
        <taxon>Saccharomycotina</taxon>
        <taxon>Saccharomycetes</taxon>
        <taxon>Saccharomycetales</taxon>
        <taxon>Saccharomycetaceae</taxon>
        <taxon>Lachancea</taxon>
    </lineage>
</organism>
<dbReference type="InterPro" id="IPR015943">
    <property type="entry name" value="WD40/YVTN_repeat-like_dom_sf"/>
</dbReference>
<accession>A0A1G4M6E7</accession>
<dbReference type="STRING" id="4955.A0A1G4M6E7"/>
<dbReference type="Proteomes" id="UP000190831">
    <property type="component" value="Chromosome A"/>
</dbReference>
<reference evidence="1 2" key="1">
    <citation type="submission" date="2016-03" db="EMBL/GenBank/DDBJ databases">
        <authorList>
            <person name="Devillers H."/>
        </authorList>
    </citation>
    <scope>NUCLEOTIDE SEQUENCE [LARGE SCALE GENOMIC DNA]</scope>
    <source>
        <strain evidence="1">CBS 6772</strain>
    </source>
</reference>
<evidence type="ECO:0000313" key="1">
    <source>
        <dbReference type="EMBL" id="SCV99342.1"/>
    </source>
</evidence>
<dbReference type="AlphaFoldDB" id="A0A1G4M6E7"/>
<dbReference type="Gene3D" id="2.130.10.10">
    <property type="entry name" value="YVTN repeat-like/Quinoprotein amine dehydrogenase"/>
    <property type="match status" value="1"/>
</dbReference>
<gene>
    <name evidence="1" type="ORF">LAFE_0A01068G</name>
</gene>
<dbReference type="OMA" id="RFAFQAN"/>
<dbReference type="SUPFAM" id="SSF50978">
    <property type="entry name" value="WD40 repeat-like"/>
    <property type="match status" value="1"/>
</dbReference>
<sequence>MLSDIDILASFSPDAGTFAFKSSGLHKKFVDLYPLSPSTNYRVTSSLVNHIDYERDDLKMEELKFTSWVMSSADGNSIKTKRKLSDEEHQSNGRENAEAYFLTVFQGGKIVIFSPTGKEILNIIQNKKEIIGVDTIGPFIWILDEDKTVKQFGYKSSKALKTFHLTDGKDDEIVDFRVLDFDTHAYLSILTKECAYIVDPSKRRPTRVAKIEIVDTVTCNVIDKEHIAVADKNKIYLYNLTKKDVVLSWETQASKIENFGDYIISLGANGVLSVLEKSSTHTKSVINVYNSKILDFVRADSKIIVAWLNVNEPCFESISVGQIKGSSKIVFNEQEEAVPVHNVREKSEEKIEPPKRKISKSSRDGVIETLLQALDDNTSPQNIEKILESDKWTEEQIKQVVSKKLSDDSAYFIFDIVIKQVAQNTWSFNSNLNHWLKWLLTIRDLDFSTNKTPSRNASKNIKHIRSSLRACRDTFPVLLSMQGKLEMLREQSSLRQELSKINIESDKEDAPVQNGEEEENDILYVNGEGDEYVDALEYNE</sequence>
<dbReference type="EMBL" id="LT598487">
    <property type="protein sequence ID" value="SCV99342.1"/>
    <property type="molecule type" value="Genomic_DNA"/>
</dbReference>
<dbReference type="InterPro" id="IPR036322">
    <property type="entry name" value="WD40_repeat_dom_sf"/>
</dbReference>